<dbReference type="Proteomes" id="UP000002508">
    <property type="component" value="Chromosome"/>
</dbReference>
<dbReference type="OrthoDB" id="9801478at2"/>
<protein>
    <recommendedName>
        <fullName evidence="3">DUF4276 domain-containing protein</fullName>
    </recommendedName>
</protein>
<dbReference type="AlphaFoldDB" id="B8GB56"/>
<evidence type="ECO:0000313" key="1">
    <source>
        <dbReference type="EMBL" id="ACL26656.1"/>
    </source>
</evidence>
<dbReference type="RefSeq" id="WP_015942501.1">
    <property type="nucleotide sequence ID" value="NC_011831.1"/>
</dbReference>
<keyword evidence="2" id="KW-1185">Reference proteome</keyword>
<dbReference type="STRING" id="326427.Cagg_3821"/>
<dbReference type="InterPro" id="IPR025455">
    <property type="entry name" value="DUF4276"/>
</dbReference>
<organism evidence="1 2">
    <name type="scientific">Chloroflexus aggregans (strain MD-66 / DSM 9485)</name>
    <dbReference type="NCBI Taxonomy" id="326427"/>
    <lineage>
        <taxon>Bacteria</taxon>
        <taxon>Bacillati</taxon>
        <taxon>Chloroflexota</taxon>
        <taxon>Chloroflexia</taxon>
        <taxon>Chloroflexales</taxon>
        <taxon>Chloroflexineae</taxon>
        <taxon>Chloroflexaceae</taxon>
        <taxon>Chloroflexus</taxon>
    </lineage>
</organism>
<evidence type="ECO:0000313" key="2">
    <source>
        <dbReference type="Proteomes" id="UP000002508"/>
    </source>
</evidence>
<dbReference type="Pfam" id="PF14103">
    <property type="entry name" value="DUF4276"/>
    <property type="match status" value="1"/>
</dbReference>
<dbReference type="EMBL" id="CP001337">
    <property type="protein sequence ID" value="ACL26656.1"/>
    <property type="molecule type" value="Genomic_DNA"/>
</dbReference>
<sequence length="226" mass="25489">MKQVLVYVEGQTEETFVRDVLAPHLFTTCSISVIPTLARTKRTKSGQTFKGGIVSYGQVKKDLRNLLNTPNVALVTTMIDYYGLPDDFPGISTLPTGTLYERVLALQDAFAMDIGSRRFLPFLVLHEFEALVLTGPKHLADVLPQYKAKLADLQRDINGLPPEEINDGDTTHPAARIRQYFPGYQKRLHGPLLVQKIGIETIRDKCPHFHDWLTRLESLCTQQEGR</sequence>
<dbReference type="KEGG" id="cag:Cagg_3821"/>
<dbReference type="HOGENOM" id="CLU_108966_0_0_0"/>
<reference evidence="1" key="1">
    <citation type="submission" date="2008-12" db="EMBL/GenBank/DDBJ databases">
        <title>Complete sequence of Chloroflexus aggregans DSM 9485.</title>
        <authorList>
            <consortium name="US DOE Joint Genome Institute"/>
            <person name="Lucas S."/>
            <person name="Copeland A."/>
            <person name="Lapidus A."/>
            <person name="Glavina del Rio T."/>
            <person name="Dalin E."/>
            <person name="Tice H."/>
            <person name="Pitluck S."/>
            <person name="Foster B."/>
            <person name="Larimer F."/>
            <person name="Land M."/>
            <person name="Hauser L."/>
            <person name="Kyrpides N."/>
            <person name="Mikhailova N."/>
            <person name="Bryant D."/>
            <person name="Richardson P."/>
        </authorList>
    </citation>
    <scope>NUCLEOTIDE SEQUENCE</scope>
    <source>
        <strain evidence="1">DSM 9485</strain>
    </source>
</reference>
<proteinExistence type="predicted"/>
<dbReference type="eggNOG" id="ENOG5030456">
    <property type="taxonomic scope" value="Bacteria"/>
</dbReference>
<name>B8GB56_CHLAD</name>
<accession>B8GB56</accession>
<gene>
    <name evidence="1" type="ordered locus">Cagg_3821</name>
</gene>
<evidence type="ECO:0008006" key="3">
    <source>
        <dbReference type="Google" id="ProtNLM"/>
    </source>
</evidence>